<dbReference type="InterPro" id="IPR037682">
    <property type="entry name" value="TonB_C"/>
</dbReference>
<dbReference type="SUPFAM" id="SSF82185">
    <property type="entry name" value="Histone H3 K4-specific methyltransferase SET7/9 N-terminal domain"/>
    <property type="match status" value="2"/>
</dbReference>
<keyword evidence="6" id="KW-0812">Transmembrane</keyword>
<dbReference type="GO" id="GO:0015031">
    <property type="term" value="P:protein transport"/>
    <property type="evidence" value="ECO:0007669"/>
    <property type="project" value="UniProtKB-KW"/>
</dbReference>
<dbReference type="SUPFAM" id="SSF74653">
    <property type="entry name" value="TolA/TonB C-terminal domain"/>
    <property type="match status" value="1"/>
</dbReference>
<proteinExistence type="inferred from homology"/>
<evidence type="ECO:0000259" key="10">
    <source>
        <dbReference type="PROSITE" id="PS52015"/>
    </source>
</evidence>
<dbReference type="GO" id="GO:0031992">
    <property type="term" value="F:energy transducer activity"/>
    <property type="evidence" value="ECO:0007669"/>
    <property type="project" value="TreeGrafter"/>
</dbReference>
<evidence type="ECO:0000256" key="4">
    <source>
        <dbReference type="ARBA" id="ARBA00022475"/>
    </source>
</evidence>
<dbReference type="InterPro" id="IPR006260">
    <property type="entry name" value="TonB/TolA_C"/>
</dbReference>
<keyword evidence="4" id="KW-1003">Cell membrane</keyword>
<name>A0A3M9MLX6_9BACT</name>
<reference evidence="11 12" key="1">
    <citation type="submission" date="2018-11" db="EMBL/GenBank/DDBJ databases">
        <title>Rufibacter latericius sp. nov., isolated from water in Baiyang Lake.</title>
        <authorList>
            <person name="Yang Y."/>
        </authorList>
    </citation>
    <scope>NUCLEOTIDE SEQUENCE [LARGE SCALE GENOMIC DNA]</scope>
    <source>
        <strain evidence="11 12">R-22-1c-1</strain>
    </source>
</reference>
<dbReference type="NCBIfam" id="TIGR01352">
    <property type="entry name" value="tonB_Cterm"/>
    <property type="match status" value="1"/>
</dbReference>
<dbReference type="Pfam" id="PF03544">
    <property type="entry name" value="TonB_C"/>
    <property type="match status" value="1"/>
</dbReference>
<evidence type="ECO:0000256" key="7">
    <source>
        <dbReference type="ARBA" id="ARBA00022927"/>
    </source>
</evidence>
<evidence type="ECO:0000256" key="1">
    <source>
        <dbReference type="ARBA" id="ARBA00004383"/>
    </source>
</evidence>
<dbReference type="Proteomes" id="UP000272117">
    <property type="component" value="Unassembled WGS sequence"/>
</dbReference>
<keyword evidence="8" id="KW-1133">Transmembrane helix</keyword>
<evidence type="ECO:0000256" key="8">
    <source>
        <dbReference type="ARBA" id="ARBA00022989"/>
    </source>
</evidence>
<dbReference type="InterPro" id="IPR051045">
    <property type="entry name" value="TonB-dependent_transducer"/>
</dbReference>
<keyword evidence="5" id="KW-0997">Cell inner membrane</keyword>
<dbReference type="Gene3D" id="3.30.1150.10">
    <property type="match status" value="1"/>
</dbReference>
<dbReference type="Gene3D" id="3.90.930.1">
    <property type="match status" value="1"/>
</dbReference>
<comment type="subcellular location">
    <subcellularLocation>
        <location evidence="1">Cell inner membrane</location>
        <topology evidence="1">Single-pass membrane protein</topology>
        <orientation evidence="1">Periplasmic side</orientation>
    </subcellularLocation>
</comment>
<feature type="domain" description="TonB C-terminal" evidence="10">
    <location>
        <begin position="287"/>
        <end position="378"/>
    </location>
</feature>
<comment type="similarity">
    <text evidence="2">Belongs to the TonB family.</text>
</comment>
<gene>
    <name evidence="11" type="ORF">EFB08_15455</name>
</gene>
<dbReference type="PANTHER" id="PTHR33446">
    <property type="entry name" value="PROTEIN TONB-RELATED"/>
    <property type="match status" value="1"/>
</dbReference>
<dbReference type="InterPro" id="IPR011652">
    <property type="entry name" value="MORN_2"/>
</dbReference>
<sequence length="378" mass="42994">MQPRAPFSLLLLILVGVLQWSGAFAQVVPVTIFYDLNKVVTIKQNAAVIRVASFDTVSFKFKGKVTDYYANGQAFQQFTYGDAGKEGVFQLLHPNKKLDRDGFFKANQPVGKWKFYYPDGKPLQTVEFLPNQDYKVLEFYNFLGQQLIKDGTGPWETTSRIRVGFNYYDLLLNGQWKDGVRTGQWQFLKPDGKKVLVKEYENGVVKKRKLYDPNNGRVVETKLPQEDELWPFLISLEDMEQMRFDPDIFGGKERALQYILRKEHLLPLDSLKQAGSLKIEKGPEFPGGQEAMFRFMGTNFRIPPVDARSRVSGTVVVSFVVEVDGSVSDPKVVKSLSPGLDGEALRVIKLMPRWKPATRNGEPVPFTYTVPYQIIIGN</sequence>
<keyword evidence="3" id="KW-0813">Transport</keyword>
<dbReference type="GO" id="GO:0055085">
    <property type="term" value="P:transmembrane transport"/>
    <property type="evidence" value="ECO:0007669"/>
    <property type="project" value="InterPro"/>
</dbReference>
<keyword evidence="9" id="KW-0472">Membrane</keyword>
<evidence type="ECO:0000256" key="6">
    <source>
        <dbReference type="ARBA" id="ARBA00022692"/>
    </source>
</evidence>
<evidence type="ECO:0000256" key="5">
    <source>
        <dbReference type="ARBA" id="ARBA00022519"/>
    </source>
</evidence>
<evidence type="ECO:0000313" key="11">
    <source>
        <dbReference type="EMBL" id="RNI26205.1"/>
    </source>
</evidence>
<dbReference type="PROSITE" id="PS52015">
    <property type="entry name" value="TONB_CTD"/>
    <property type="match status" value="1"/>
</dbReference>
<evidence type="ECO:0000256" key="2">
    <source>
        <dbReference type="ARBA" id="ARBA00006555"/>
    </source>
</evidence>
<dbReference type="PANTHER" id="PTHR33446:SF2">
    <property type="entry name" value="PROTEIN TONB"/>
    <property type="match status" value="1"/>
</dbReference>
<dbReference type="EMBL" id="RJJD01000008">
    <property type="protein sequence ID" value="RNI26205.1"/>
    <property type="molecule type" value="Genomic_DNA"/>
</dbReference>
<evidence type="ECO:0000313" key="12">
    <source>
        <dbReference type="Proteomes" id="UP000272117"/>
    </source>
</evidence>
<comment type="caution">
    <text evidence="11">The sequence shown here is derived from an EMBL/GenBank/DDBJ whole genome shotgun (WGS) entry which is preliminary data.</text>
</comment>
<dbReference type="GO" id="GO:0098797">
    <property type="term" value="C:plasma membrane protein complex"/>
    <property type="evidence" value="ECO:0007669"/>
    <property type="project" value="TreeGrafter"/>
</dbReference>
<evidence type="ECO:0000256" key="3">
    <source>
        <dbReference type="ARBA" id="ARBA00022448"/>
    </source>
</evidence>
<accession>A0A3M9MLX6</accession>
<dbReference type="Gene3D" id="2.20.110.10">
    <property type="entry name" value="Histone H3 K4-specific methyltransferase SET7/9 N-terminal domain"/>
    <property type="match status" value="1"/>
</dbReference>
<organism evidence="11 12">
    <name type="scientific">Rufibacter latericius</name>
    <dbReference type="NCBI Taxonomy" id="2487040"/>
    <lineage>
        <taxon>Bacteria</taxon>
        <taxon>Pseudomonadati</taxon>
        <taxon>Bacteroidota</taxon>
        <taxon>Cytophagia</taxon>
        <taxon>Cytophagales</taxon>
        <taxon>Hymenobacteraceae</taxon>
        <taxon>Rufibacter</taxon>
    </lineage>
</organism>
<dbReference type="Pfam" id="PF07661">
    <property type="entry name" value="MORN_2"/>
    <property type="match status" value="1"/>
</dbReference>
<keyword evidence="12" id="KW-1185">Reference proteome</keyword>
<dbReference type="AlphaFoldDB" id="A0A3M9MLX6"/>
<dbReference type="OrthoDB" id="9812355at2"/>
<dbReference type="RefSeq" id="WP_123127822.1">
    <property type="nucleotide sequence ID" value="NZ_RJJD01000008.1"/>
</dbReference>
<evidence type="ECO:0000256" key="9">
    <source>
        <dbReference type="ARBA" id="ARBA00023136"/>
    </source>
</evidence>
<protein>
    <submittedName>
        <fullName evidence="11">TonB family protein</fullName>
    </submittedName>
</protein>
<keyword evidence="7" id="KW-0653">Protein transport</keyword>